<sequence length="79" mass="8673">MSALTSAQKVSSPPSVIADTICRNAGKIVVSDQGPITVIMKILMTKVLDWNVFTEIMKIGLPLNGDYKAMKVNRPLKRE</sequence>
<reference evidence="1 2" key="1">
    <citation type="submission" date="2014-09" db="EMBL/GenBank/DDBJ databases">
        <authorList>
            <person name="Ellenberger Sabrina"/>
        </authorList>
    </citation>
    <scope>NUCLEOTIDE SEQUENCE [LARGE SCALE GENOMIC DNA]</scope>
    <source>
        <strain evidence="1 2">CBS 412.66</strain>
    </source>
</reference>
<keyword evidence="2" id="KW-1185">Reference proteome</keyword>
<dbReference type="Proteomes" id="UP000054107">
    <property type="component" value="Unassembled WGS sequence"/>
</dbReference>
<organism evidence="1 2">
    <name type="scientific">Parasitella parasitica</name>
    <dbReference type="NCBI Taxonomy" id="35722"/>
    <lineage>
        <taxon>Eukaryota</taxon>
        <taxon>Fungi</taxon>
        <taxon>Fungi incertae sedis</taxon>
        <taxon>Mucoromycota</taxon>
        <taxon>Mucoromycotina</taxon>
        <taxon>Mucoromycetes</taxon>
        <taxon>Mucorales</taxon>
        <taxon>Mucorineae</taxon>
        <taxon>Mucoraceae</taxon>
        <taxon>Parasitella</taxon>
    </lineage>
</organism>
<dbReference type="STRING" id="35722.A0A0B7NHV5"/>
<dbReference type="OrthoDB" id="2367457at2759"/>
<dbReference type="AlphaFoldDB" id="A0A0B7NHV5"/>
<gene>
    <name evidence="1" type="primary">PARPA_09325.1 scaffold 36060</name>
</gene>
<evidence type="ECO:0000313" key="1">
    <source>
        <dbReference type="EMBL" id="CEP15124.1"/>
    </source>
</evidence>
<dbReference type="EMBL" id="LN731879">
    <property type="protein sequence ID" value="CEP15124.1"/>
    <property type="molecule type" value="Genomic_DNA"/>
</dbReference>
<protein>
    <submittedName>
        <fullName evidence="1">Uncharacterized protein</fullName>
    </submittedName>
</protein>
<name>A0A0B7NHV5_9FUNG</name>
<accession>A0A0B7NHV5</accession>
<evidence type="ECO:0000313" key="2">
    <source>
        <dbReference type="Proteomes" id="UP000054107"/>
    </source>
</evidence>
<proteinExistence type="predicted"/>